<gene>
    <name evidence="2" type="ORF">EVAR_39069_1</name>
</gene>
<evidence type="ECO:0000313" key="3">
    <source>
        <dbReference type="Proteomes" id="UP000299102"/>
    </source>
</evidence>
<protein>
    <submittedName>
        <fullName evidence="2">Uncharacterized protein</fullName>
    </submittedName>
</protein>
<proteinExistence type="predicted"/>
<keyword evidence="3" id="KW-1185">Reference proteome</keyword>
<organism evidence="2 3">
    <name type="scientific">Eumeta variegata</name>
    <name type="common">Bagworm moth</name>
    <name type="synonym">Eumeta japonica</name>
    <dbReference type="NCBI Taxonomy" id="151549"/>
    <lineage>
        <taxon>Eukaryota</taxon>
        <taxon>Metazoa</taxon>
        <taxon>Ecdysozoa</taxon>
        <taxon>Arthropoda</taxon>
        <taxon>Hexapoda</taxon>
        <taxon>Insecta</taxon>
        <taxon>Pterygota</taxon>
        <taxon>Neoptera</taxon>
        <taxon>Endopterygota</taxon>
        <taxon>Lepidoptera</taxon>
        <taxon>Glossata</taxon>
        <taxon>Ditrysia</taxon>
        <taxon>Tineoidea</taxon>
        <taxon>Psychidae</taxon>
        <taxon>Oiketicinae</taxon>
        <taxon>Eumeta</taxon>
    </lineage>
</organism>
<reference evidence="2 3" key="1">
    <citation type="journal article" date="2019" name="Commun. Biol.">
        <title>The bagworm genome reveals a unique fibroin gene that provides high tensile strength.</title>
        <authorList>
            <person name="Kono N."/>
            <person name="Nakamura H."/>
            <person name="Ohtoshi R."/>
            <person name="Tomita M."/>
            <person name="Numata K."/>
            <person name="Arakawa K."/>
        </authorList>
    </citation>
    <scope>NUCLEOTIDE SEQUENCE [LARGE SCALE GENOMIC DNA]</scope>
</reference>
<evidence type="ECO:0000313" key="2">
    <source>
        <dbReference type="EMBL" id="GBP52546.1"/>
    </source>
</evidence>
<accession>A0A4C1WM64</accession>
<name>A0A4C1WM64_EUMVA</name>
<comment type="caution">
    <text evidence="2">The sequence shown here is derived from an EMBL/GenBank/DDBJ whole genome shotgun (WGS) entry which is preliminary data.</text>
</comment>
<dbReference type="EMBL" id="BGZK01000605">
    <property type="protein sequence ID" value="GBP52546.1"/>
    <property type="molecule type" value="Genomic_DNA"/>
</dbReference>
<feature type="region of interest" description="Disordered" evidence="1">
    <location>
        <begin position="41"/>
        <end position="95"/>
    </location>
</feature>
<evidence type="ECO:0000256" key="1">
    <source>
        <dbReference type="SAM" id="MobiDB-lite"/>
    </source>
</evidence>
<sequence>MQAHDRRSLALGRFRTCTRCPGKYAKPPVRGVDSAFVTASLTAPDPQRASGEGLRPGPQSEIRGLWEAARLKRDQRGTRVGGHGRQPKKCFDSDH</sequence>
<dbReference type="Proteomes" id="UP000299102">
    <property type="component" value="Unassembled WGS sequence"/>
</dbReference>
<dbReference type="AlphaFoldDB" id="A0A4C1WM64"/>